<dbReference type="SUPFAM" id="SSF52058">
    <property type="entry name" value="L domain-like"/>
    <property type="match status" value="3"/>
</dbReference>
<keyword evidence="3" id="KW-0677">Repeat</keyword>
<dbReference type="Gene3D" id="3.40.50.300">
    <property type="entry name" value="P-loop containing nucleotide triphosphate hydrolases"/>
    <property type="match status" value="1"/>
</dbReference>
<keyword evidence="2" id="KW-0433">Leucine-rich repeat</keyword>
<evidence type="ECO:0000256" key="5">
    <source>
        <dbReference type="ARBA" id="ARBA00022821"/>
    </source>
</evidence>
<evidence type="ECO:0000256" key="4">
    <source>
        <dbReference type="ARBA" id="ARBA00022741"/>
    </source>
</evidence>
<dbReference type="SUPFAM" id="SSF52540">
    <property type="entry name" value="P-loop containing nucleoside triphosphate hydrolases"/>
    <property type="match status" value="1"/>
</dbReference>
<dbReference type="InterPro" id="IPR003591">
    <property type="entry name" value="Leu-rich_rpt_typical-subtyp"/>
</dbReference>
<dbReference type="InterPro" id="IPR032675">
    <property type="entry name" value="LRR_dom_sf"/>
</dbReference>
<dbReference type="PANTHER" id="PTHR33463">
    <property type="entry name" value="NB-ARC DOMAIN-CONTAINING PROTEIN-RELATED"/>
    <property type="match status" value="1"/>
</dbReference>
<proteinExistence type="inferred from homology"/>
<dbReference type="InterPro" id="IPR002182">
    <property type="entry name" value="NB-ARC"/>
</dbReference>
<comment type="similarity">
    <text evidence="1">Belongs to the disease resistance NB-LRR family.</text>
</comment>
<dbReference type="SMART" id="SM00369">
    <property type="entry name" value="LRR_TYP"/>
    <property type="match status" value="4"/>
</dbReference>
<evidence type="ECO:0000313" key="9">
    <source>
        <dbReference type="EMBL" id="QCE12227.1"/>
    </source>
</evidence>
<dbReference type="InterPro" id="IPR042197">
    <property type="entry name" value="Apaf_helical"/>
</dbReference>
<keyword evidence="5" id="KW-0611">Plant defense</keyword>
<sequence>MDPNIFVSTATESVFKFGENLVTRHLGYFYNYNGKFEEVKHRVEMLDDTRKRVQNDVMVAEMNAEEIEEDVKHWLKHVDEKIKEYENFLCDKRHEKTSCSIGFFPNNLQLRYRLGRKATKIVEEVIADELLNKKFDKVSYHIGPSMDAALSNTGYESFTSRKKIMGMIMQALEDSTISMIGVYGVGGVGKTTLVKEVAKQAKERKLFNKVVMANITRNPDIKKVQGQIAEMLGMRLEEESEIVRADRIRKRLKKEKENTLIILDDLWNGLDLNRLGIQRNEVDDVSQKVAKDVADFGYKRVETEKLSADSNKMKKEKLSSDYNKIKKENLSVDHKGFKIFLTSRNKEVLCNQMDVQERSTFPLGVLDQKEGEALLKKMAEISVTNSAFDDKVTEISKMCAGLPIALISIGKTLKNKSPYVWEDVCRQIERQNFTGGQEPIEFSAKLSYDHLKTEELKHIFLQCARMGSDFSIMDLVKFCIGFDMLQGVYTIRETKSRVNVLMEELTESSLLVKSYSNDCFNMHDIVRDVALSISSKEKHVFFMKNGKLNEWPHKDKLERYTTIVLHYCDIVELPESKYCSRLEVFHIDSKDDFLKIPDDLFKYMIELKVLILTGVNLSCLPSSITYLTNLKMLCLERCTLRNNLAIIGELRKLRILSLSGSNIECLPVELRQLDKLQLLDLSNCSQLRAIPSNMILGMNSLEEFYMRDDLILRETNEEIQSKNASLSELRHLKQLRSLDIHIPSVAHFPQNLFFDKLDSYKIIIGEINMLSVGEFKIPDKYEVVKFLALNLKDGINIHSEKWIKMLFKRVEYLLLGELNDVHDVFYELNVEGFPHLKHLFIVNNVGLLYIINSVKRFHPLLAFPKLESMCLYKLENLEKICDSQLTEASFCRLKIIKIKTCGQLESIFSFFMLSRLTMLETIEVCDCDSLKEIVYFEGEFDTVSDVQTDKIQFPQLRFLTLQSLPAFFGLYTNDKMPSISESSEDQMQNRELKEIGQDTNACFSLFNGKVAMPKLEFLELSSINIPQIWNEKSLHCFQSLLTLNVSDCGNLKYLLSLSMSESLVNLQSLFVSGCELMEDIFCAEDALHNIDILPKLKKMEINCMEKLSTLWQPYIGFHSFHSLDSLIIRECNKLETIFPSHTGEGFQSLQSVVITNCMSVETIFDFGNISQTCGTNVTNLHSVFLKGLPKLVHIWKVDTDEILNFSNLQSIVVYESKILKYLFPLSVAKGLEKLETLDVCNCWEMEEVVACDYQSNENLITFRFPQLNTLSLQHLFELRSFYLGPHDIEWPFLKKLFILFCGKLEETTNLQVKSIFLATEKVIHNLEYMSISLTEAEWLRDYIYSVHRMHKLQSLVLSGLENTEILFWLLHRLPNLESITLKNCLFEGVWASTNLAAHEKVGVVVQLKELIIDKLRYLQNIGFEHDLLLQRVERLVISECLNLKSLLPLSVSFSYLTYLEVSNCSGLRNLITSSTAMTLVQLTIMKVSLCQGIEKIVAEEEKTQVIEFRHLKAIELVSLPSLTCFCSSEKCDLKFPSLENLVVSDCLLMETFSEVQSAPNLRKIHVLVGEKDRWYWEGDLNSTLQKLSTDKVSFKHSKHLTITEDSELEEIWHSKAAFQDNYFHSLKTLVVMDITKDHVIPSHVLTCLKNLEELEVESCGAVEVIFDVNDTATKKKGTVARLKKLTLTMLPNLSRVWKKNPQGIVSFPNLQEVSVFDCGQLASLFPLSLAINLFKLQTLEIQWCDNLVEIVEKDDAIEPGKAEMFKFPCLFSLLLYNLPLLACFYSGKHRLECHMLDVLDVSCCPMLKLFTSKFHDSYKEAVTESQQPLFLVEEVVPKLKELTVNEESIILLSHAHLPQDLFCRLNLLQLCFEDENNKKDTFPFHFLHKVPSLEHLQVYECFGLMEIFPSQTLQYHERILIRLRKLTLNNLPELDTIGLEHSWIKPYTEKLEVLKLEECPRLERLVFDVVSFSNLKQLAVDSCEEMKNLFTFSTAKSLVQLEILTVLNCESMKEIVKDEDEEAYEEIILGRLKTLKLNFLSRLVCFYSGNAMLQLPCLSTVTIVKCPEMKTFSEGGLNAPMFSGIKTSLKDSDFHFHNDLNSTVQWLHQHVSVEQSKHLTVADDSKLEKILHSKAAFQDNNFHSLKSLVVKDVTMDIDHVIPSQVLPCLKSLEELQVQSCKAVGIIFEVNDIDTKKKGIVSRLKKLTLDTLPNLKCVWNKNPQGIVSFPNLQEVSVSDCGELTALFPSSLARNLVKLEELQIENCDKLVDIVGKDDEIELETTKVFKFPCLLFLILFRLPLLSCFYPGKHHLESPLLETLDVSYCPKLKLFTSEFHDSHKESVIEIQVSSTNTITHLQQPLFLIEKVVPKLKELSVNEENIILLSHANLPQDLFRKLNFLLLCQEDEDEEHRKDTLPFDFLRKVPGLEHLKLLGYFGLKEIFPSKKLRVHDKILSRLKHLTLDNLEELKSIGLEHPWVKPHSKRLESLELIECPKVVKLVSGAVSFMNMKWLHVTDCKRMEYLFTFSIAKSLVQLLDLSVQNCGSIKEIVKKENEDASREIIFGWVKTLNLDSLPLLGSFYSGNATLQFSRLKRVTISKCPSMKTFSQGDITAPFFCGVGSSIEDFDLTFHGDLNTTIKNLSHKQVEGDSVMESTDRGSSDDDNYTSE</sequence>
<evidence type="ECO:0000256" key="2">
    <source>
        <dbReference type="ARBA" id="ARBA00022614"/>
    </source>
</evidence>
<evidence type="ECO:0000256" key="6">
    <source>
        <dbReference type="ARBA" id="ARBA00022840"/>
    </source>
</evidence>
<dbReference type="GO" id="GO:0005524">
    <property type="term" value="F:ATP binding"/>
    <property type="evidence" value="ECO:0007669"/>
    <property type="project" value="UniProtKB-KW"/>
</dbReference>
<feature type="region of interest" description="Disordered" evidence="7">
    <location>
        <begin position="2645"/>
        <end position="2668"/>
    </location>
</feature>
<gene>
    <name evidence="9" type="ORF">DEO72_LG10g3468</name>
</gene>
<evidence type="ECO:0000259" key="8">
    <source>
        <dbReference type="SMART" id="SM00382"/>
    </source>
</evidence>
<evidence type="ECO:0000313" key="10">
    <source>
        <dbReference type="Proteomes" id="UP000501690"/>
    </source>
</evidence>
<dbReference type="Gene3D" id="3.80.10.10">
    <property type="entry name" value="Ribonuclease Inhibitor"/>
    <property type="match status" value="7"/>
</dbReference>
<dbReference type="PRINTS" id="PR00364">
    <property type="entry name" value="DISEASERSIST"/>
</dbReference>
<protein>
    <submittedName>
        <fullName evidence="9">Disease resistance protein RPS2</fullName>
    </submittedName>
</protein>
<dbReference type="Pfam" id="PF00931">
    <property type="entry name" value="NB-ARC"/>
    <property type="match status" value="1"/>
</dbReference>
<dbReference type="Gene3D" id="1.10.8.430">
    <property type="entry name" value="Helical domain of apoptotic protease-activating factors"/>
    <property type="match status" value="1"/>
</dbReference>
<dbReference type="InterPro" id="IPR027417">
    <property type="entry name" value="P-loop_NTPase"/>
</dbReference>
<dbReference type="InterPro" id="IPR057135">
    <property type="entry name" value="At4g27190-like_LRR"/>
</dbReference>
<keyword evidence="10" id="KW-1185">Reference proteome</keyword>
<name>A0A4D6NK21_VIGUN</name>
<keyword evidence="6" id="KW-0067">ATP-binding</keyword>
<reference evidence="9 10" key="1">
    <citation type="submission" date="2019-04" db="EMBL/GenBank/DDBJ databases">
        <title>An improved genome assembly and genetic linkage map for asparagus bean, Vigna unguiculata ssp. sesquipedialis.</title>
        <authorList>
            <person name="Xia Q."/>
            <person name="Zhang R."/>
            <person name="Dong Y."/>
        </authorList>
    </citation>
    <scope>NUCLEOTIDE SEQUENCE [LARGE SCALE GENOMIC DNA]</scope>
    <source>
        <tissue evidence="9">Leaf</tissue>
    </source>
</reference>
<organism evidence="9 10">
    <name type="scientific">Vigna unguiculata</name>
    <name type="common">Cowpea</name>
    <dbReference type="NCBI Taxonomy" id="3917"/>
    <lineage>
        <taxon>Eukaryota</taxon>
        <taxon>Viridiplantae</taxon>
        <taxon>Streptophyta</taxon>
        <taxon>Embryophyta</taxon>
        <taxon>Tracheophyta</taxon>
        <taxon>Spermatophyta</taxon>
        <taxon>Magnoliopsida</taxon>
        <taxon>eudicotyledons</taxon>
        <taxon>Gunneridae</taxon>
        <taxon>Pentapetalae</taxon>
        <taxon>rosids</taxon>
        <taxon>fabids</taxon>
        <taxon>Fabales</taxon>
        <taxon>Fabaceae</taxon>
        <taxon>Papilionoideae</taxon>
        <taxon>50 kb inversion clade</taxon>
        <taxon>NPAAA clade</taxon>
        <taxon>indigoferoid/millettioid clade</taxon>
        <taxon>Phaseoleae</taxon>
        <taxon>Vigna</taxon>
    </lineage>
</organism>
<dbReference type="GO" id="GO:0043531">
    <property type="term" value="F:ADP binding"/>
    <property type="evidence" value="ECO:0007669"/>
    <property type="project" value="InterPro"/>
</dbReference>
<feature type="domain" description="AAA+ ATPase" evidence="8">
    <location>
        <begin position="176"/>
        <end position="360"/>
    </location>
</feature>
<evidence type="ECO:0000256" key="1">
    <source>
        <dbReference type="ARBA" id="ARBA00008894"/>
    </source>
</evidence>
<dbReference type="PANTHER" id="PTHR33463:SF196">
    <property type="entry name" value="NB-ARC DOMAIN DISEASE RESISTANCE PROTEIN"/>
    <property type="match status" value="1"/>
</dbReference>
<evidence type="ECO:0000256" key="7">
    <source>
        <dbReference type="SAM" id="MobiDB-lite"/>
    </source>
</evidence>
<dbReference type="EMBL" id="CP039354">
    <property type="protein sequence ID" value="QCE12227.1"/>
    <property type="molecule type" value="Genomic_DNA"/>
</dbReference>
<dbReference type="Proteomes" id="UP000501690">
    <property type="component" value="Linkage Group LG10"/>
</dbReference>
<dbReference type="SMART" id="SM00382">
    <property type="entry name" value="AAA"/>
    <property type="match status" value="1"/>
</dbReference>
<accession>A0A4D6NK21</accession>
<dbReference type="InterPro" id="IPR003593">
    <property type="entry name" value="AAA+_ATPase"/>
</dbReference>
<dbReference type="SUPFAM" id="SSF52047">
    <property type="entry name" value="RNI-like"/>
    <property type="match status" value="3"/>
</dbReference>
<keyword evidence="4" id="KW-0547">Nucleotide-binding</keyword>
<dbReference type="Pfam" id="PF23247">
    <property type="entry name" value="LRR_RPS2"/>
    <property type="match status" value="9"/>
</dbReference>
<dbReference type="InterPro" id="IPR050905">
    <property type="entry name" value="Plant_NBS-LRR"/>
</dbReference>
<evidence type="ECO:0000256" key="3">
    <source>
        <dbReference type="ARBA" id="ARBA00022737"/>
    </source>
</evidence>
<dbReference type="GO" id="GO:0006952">
    <property type="term" value="P:defense response"/>
    <property type="evidence" value="ECO:0007669"/>
    <property type="project" value="UniProtKB-KW"/>
</dbReference>